<dbReference type="Proteomes" id="UP001226720">
    <property type="component" value="Unassembled WGS sequence"/>
</dbReference>
<name>A0ABU0K4U9_9BACL</name>
<evidence type="ECO:0000256" key="1">
    <source>
        <dbReference type="SAM" id="Phobius"/>
    </source>
</evidence>
<protein>
    <submittedName>
        <fullName evidence="2">Uncharacterized protein</fullName>
    </submittedName>
</protein>
<sequence>MELMQVVKYSFTIVTIIILIIFYYRMAKK</sequence>
<gene>
    <name evidence="2" type="ORF">QO000_003365</name>
</gene>
<reference evidence="2" key="1">
    <citation type="submission" date="2023-07" db="EMBL/GenBank/DDBJ databases">
        <title>Genomic Encyclopedia of Type Strains, Phase IV (KMG-IV): sequencing the most valuable type-strain genomes for metagenomic binning, comparative biology and taxonomic classification.</title>
        <authorList>
            <person name="Goeker M."/>
        </authorList>
    </citation>
    <scope>NUCLEOTIDE SEQUENCE [LARGE SCALE GENOMIC DNA]</scope>
    <source>
        <strain evidence="2">JSM 076093</strain>
    </source>
</reference>
<feature type="transmembrane region" description="Helical" evidence="1">
    <location>
        <begin position="6"/>
        <end position="24"/>
    </location>
</feature>
<keyword evidence="1" id="KW-1133">Transmembrane helix</keyword>
<comment type="caution">
    <text evidence="2">The sequence shown here is derived from an EMBL/GenBank/DDBJ whole genome shotgun (WGS) entry which is preliminary data.</text>
</comment>
<keyword evidence="3" id="KW-1185">Reference proteome</keyword>
<keyword evidence="1" id="KW-0812">Transmembrane</keyword>
<organism evidence="2 3">
    <name type="scientific">Guptibacillus hwajinpoensis</name>
    <dbReference type="NCBI Taxonomy" id="208199"/>
    <lineage>
        <taxon>Bacteria</taxon>
        <taxon>Bacillati</taxon>
        <taxon>Bacillota</taxon>
        <taxon>Bacilli</taxon>
        <taxon>Bacillales</taxon>
        <taxon>Guptibacillaceae</taxon>
        <taxon>Guptibacillus</taxon>
    </lineage>
</organism>
<keyword evidence="1" id="KW-0472">Membrane</keyword>
<proteinExistence type="predicted"/>
<dbReference type="EMBL" id="JAUSWM010000007">
    <property type="protein sequence ID" value="MDQ0484381.1"/>
    <property type="molecule type" value="Genomic_DNA"/>
</dbReference>
<evidence type="ECO:0000313" key="3">
    <source>
        <dbReference type="Proteomes" id="UP001226720"/>
    </source>
</evidence>
<accession>A0ABU0K4U9</accession>
<evidence type="ECO:0000313" key="2">
    <source>
        <dbReference type="EMBL" id="MDQ0484381.1"/>
    </source>
</evidence>